<evidence type="ECO:0000313" key="4">
    <source>
        <dbReference type="EMBL" id="SFO96523.1"/>
    </source>
</evidence>
<dbReference type="Gene3D" id="1.10.1660.10">
    <property type="match status" value="1"/>
</dbReference>
<dbReference type="EMBL" id="FOUP01000031">
    <property type="protein sequence ID" value="SFO96523.1"/>
    <property type="molecule type" value="Genomic_DNA"/>
</dbReference>
<dbReference type="OrthoDB" id="26212at2"/>
<dbReference type="AlphaFoldDB" id="A0A1I5LH55"/>
<evidence type="ECO:0000313" key="5">
    <source>
        <dbReference type="Proteomes" id="UP000199398"/>
    </source>
</evidence>
<dbReference type="EMBL" id="RBXX01000002">
    <property type="protein sequence ID" value="RKT86076.1"/>
    <property type="molecule type" value="Genomic_DNA"/>
</dbReference>
<dbReference type="NCBIfam" id="TIGR01764">
    <property type="entry name" value="excise"/>
    <property type="match status" value="1"/>
</dbReference>
<accession>A0A1I5LH55</accession>
<keyword evidence="6" id="KW-1185">Reference proteome</keyword>
<dbReference type="SUPFAM" id="SSF46955">
    <property type="entry name" value="Putative DNA-binding domain"/>
    <property type="match status" value="1"/>
</dbReference>
<dbReference type="Proteomes" id="UP000199398">
    <property type="component" value="Unassembled WGS sequence"/>
</dbReference>
<feature type="region of interest" description="Disordered" evidence="1">
    <location>
        <begin position="138"/>
        <end position="157"/>
    </location>
</feature>
<dbReference type="CDD" id="cd04762">
    <property type="entry name" value="HTH_MerR-trunc"/>
    <property type="match status" value="1"/>
</dbReference>
<sequence>MTTTLEHTVLPPDAPDEALGELARLLMRTDVEPGALVLVGPDGTPTPLPESVAELLRGVVTALAHGMAITVAPHNTMLTTQEAAELLGISRPTLINLLDDGEIPCEKTRGRHRRIRLADIVDYQERNRQEGEAVLDEMIADGEDSGLYEANAPQRTR</sequence>
<dbReference type="Proteomes" id="UP000270697">
    <property type="component" value="Unassembled WGS sequence"/>
</dbReference>
<dbReference type="InterPro" id="IPR041657">
    <property type="entry name" value="HTH_17"/>
</dbReference>
<organism evidence="4 5">
    <name type="scientific">Saccharopolyspora antimicrobica</name>
    <dbReference type="NCBI Taxonomy" id="455193"/>
    <lineage>
        <taxon>Bacteria</taxon>
        <taxon>Bacillati</taxon>
        <taxon>Actinomycetota</taxon>
        <taxon>Actinomycetes</taxon>
        <taxon>Pseudonocardiales</taxon>
        <taxon>Pseudonocardiaceae</taxon>
        <taxon>Saccharopolyspora</taxon>
    </lineage>
</organism>
<gene>
    <name evidence="3" type="ORF">ATL45_4435</name>
    <name evidence="4" type="ORF">SAMN05421805_13112</name>
</gene>
<dbReference type="Pfam" id="PF12728">
    <property type="entry name" value="HTH_17"/>
    <property type="match status" value="1"/>
</dbReference>
<dbReference type="InterPro" id="IPR009061">
    <property type="entry name" value="DNA-bd_dom_put_sf"/>
</dbReference>
<feature type="domain" description="Helix-turn-helix" evidence="2">
    <location>
        <begin position="77"/>
        <end position="128"/>
    </location>
</feature>
<evidence type="ECO:0000313" key="3">
    <source>
        <dbReference type="EMBL" id="RKT86076.1"/>
    </source>
</evidence>
<evidence type="ECO:0000259" key="2">
    <source>
        <dbReference type="Pfam" id="PF12728"/>
    </source>
</evidence>
<reference evidence="4 5" key="1">
    <citation type="submission" date="2016-10" db="EMBL/GenBank/DDBJ databases">
        <authorList>
            <person name="de Groot N.N."/>
        </authorList>
    </citation>
    <scope>NUCLEOTIDE SEQUENCE [LARGE SCALE GENOMIC DNA]</scope>
    <source>
        <strain evidence="4 5">CPCC 201259</strain>
    </source>
</reference>
<evidence type="ECO:0000256" key="1">
    <source>
        <dbReference type="SAM" id="MobiDB-lite"/>
    </source>
</evidence>
<protein>
    <submittedName>
        <fullName evidence="4">DNA binding domain-containing protein, excisionase family</fullName>
    </submittedName>
    <submittedName>
        <fullName evidence="3">Excisionase family DNA binding protein</fullName>
    </submittedName>
</protein>
<reference evidence="3 6" key="2">
    <citation type="submission" date="2018-10" db="EMBL/GenBank/DDBJ databases">
        <title>Sequencing the genomes of 1000 actinobacteria strains.</title>
        <authorList>
            <person name="Klenk H.-P."/>
        </authorList>
    </citation>
    <scope>NUCLEOTIDE SEQUENCE [LARGE SCALE GENOMIC DNA]</scope>
    <source>
        <strain evidence="3 6">DSM 45119</strain>
    </source>
</reference>
<dbReference type="InterPro" id="IPR010093">
    <property type="entry name" value="SinI_DNA-bd"/>
</dbReference>
<dbReference type="GO" id="GO:0003677">
    <property type="term" value="F:DNA binding"/>
    <property type="evidence" value="ECO:0007669"/>
    <property type="project" value="InterPro"/>
</dbReference>
<name>A0A1I5LH55_9PSEU</name>
<dbReference type="STRING" id="455193.SAMN05421805_13112"/>
<proteinExistence type="predicted"/>
<evidence type="ECO:0000313" key="6">
    <source>
        <dbReference type="Proteomes" id="UP000270697"/>
    </source>
</evidence>